<dbReference type="InterPro" id="IPR006585">
    <property type="entry name" value="FTP1"/>
</dbReference>
<protein>
    <submittedName>
        <fullName evidence="11">Fucolectin-1-like isoform X1</fullName>
    </submittedName>
</protein>
<evidence type="ECO:0000256" key="1">
    <source>
        <dbReference type="ARBA" id="ARBA00002219"/>
    </source>
</evidence>
<evidence type="ECO:0000256" key="7">
    <source>
        <dbReference type="ARBA" id="ARBA00023157"/>
    </source>
</evidence>
<gene>
    <name evidence="11" type="primary">LOC106469923</name>
</gene>
<evidence type="ECO:0000256" key="2">
    <source>
        <dbReference type="ARBA" id="ARBA00010147"/>
    </source>
</evidence>
<evidence type="ECO:0000313" key="11">
    <source>
        <dbReference type="RefSeq" id="XP_022254203.1"/>
    </source>
</evidence>
<accession>A0ABM1TE97</accession>
<keyword evidence="6" id="KW-0106">Calcium</keyword>
<dbReference type="InterPro" id="IPR051941">
    <property type="entry name" value="BG_Antigen-Binding_Lectin"/>
</dbReference>
<evidence type="ECO:0000259" key="9">
    <source>
        <dbReference type="SMART" id="SM00607"/>
    </source>
</evidence>
<evidence type="ECO:0000256" key="6">
    <source>
        <dbReference type="ARBA" id="ARBA00022837"/>
    </source>
</evidence>
<evidence type="ECO:0000256" key="3">
    <source>
        <dbReference type="ARBA" id="ARBA00011233"/>
    </source>
</evidence>
<comment type="function">
    <text evidence="1">Acts as a defensive agent. Recognizes blood group fucosylated oligosaccharides including A, B, H and Lewis B-type antigens. Does not recognize Lewis A antigen and has low affinity for monovalent haptens.</text>
</comment>
<dbReference type="PANTHER" id="PTHR45713">
    <property type="entry name" value="FTP DOMAIN-CONTAINING PROTEIN"/>
    <property type="match status" value="1"/>
</dbReference>
<keyword evidence="4" id="KW-0479">Metal-binding</keyword>
<dbReference type="InterPro" id="IPR008979">
    <property type="entry name" value="Galactose-bd-like_sf"/>
</dbReference>
<dbReference type="RefSeq" id="XP_022254203.1">
    <property type="nucleotide sequence ID" value="XM_022398495.1"/>
</dbReference>
<feature type="chain" id="PRO_5046253649" evidence="8">
    <location>
        <begin position="28"/>
        <end position="254"/>
    </location>
</feature>
<name>A0ABM1TE97_LIMPO</name>
<comment type="subunit">
    <text evidence="3">Homotrimer.</text>
</comment>
<keyword evidence="10" id="KW-1185">Reference proteome</keyword>
<dbReference type="SMART" id="SM00607">
    <property type="entry name" value="FTP"/>
    <property type="match status" value="1"/>
</dbReference>
<dbReference type="Gene3D" id="2.60.120.260">
    <property type="entry name" value="Galactose-binding domain-like"/>
    <property type="match status" value="1"/>
</dbReference>
<evidence type="ECO:0000256" key="4">
    <source>
        <dbReference type="ARBA" id="ARBA00022723"/>
    </source>
</evidence>
<feature type="domain" description="Fucolectin tachylectin-4 pentraxin-1" evidence="9">
    <location>
        <begin position="96"/>
        <end position="253"/>
    </location>
</feature>
<dbReference type="PANTHER" id="PTHR45713:SF6">
    <property type="entry name" value="F5_8 TYPE C DOMAIN-CONTAINING PROTEIN"/>
    <property type="match status" value="1"/>
</dbReference>
<dbReference type="SUPFAM" id="SSF49785">
    <property type="entry name" value="Galactose-binding domain-like"/>
    <property type="match status" value="1"/>
</dbReference>
<dbReference type="GeneID" id="106469923"/>
<feature type="signal peptide" evidence="8">
    <location>
        <begin position="1"/>
        <end position="27"/>
    </location>
</feature>
<comment type="similarity">
    <text evidence="2">Belongs to the fucolectin family.</text>
</comment>
<keyword evidence="7" id="KW-1015">Disulfide bond</keyword>
<evidence type="ECO:0000256" key="8">
    <source>
        <dbReference type="SAM" id="SignalP"/>
    </source>
</evidence>
<dbReference type="Proteomes" id="UP000694941">
    <property type="component" value="Unplaced"/>
</dbReference>
<organism evidence="10 11">
    <name type="scientific">Limulus polyphemus</name>
    <name type="common">Atlantic horseshoe crab</name>
    <dbReference type="NCBI Taxonomy" id="6850"/>
    <lineage>
        <taxon>Eukaryota</taxon>
        <taxon>Metazoa</taxon>
        <taxon>Ecdysozoa</taxon>
        <taxon>Arthropoda</taxon>
        <taxon>Chelicerata</taxon>
        <taxon>Merostomata</taxon>
        <taxon>Xiphosura</taxon>
        <taxon>Limulidae</taxon>
        <taxon>Limulus</taxon>
    </lineage>
</organism>
<keyword evidence="8" id="KW-0732">Signal</keyword>
<sequence>MFTISTIFWDLVFLFAYILQNFGNSSASSCTYTKHGNNAAARQQRLECGAKCNLNVSCYGFTFHPSNDCNLLYLGDLLPDATYHIKPLNIWLQEATTNVAEGALATQSTLYHHSFQASMCVDGRLDCGHSLISHTANEKFPWWSVDLGAIYTVRKVVIWNTQHGGYVHRLHDFEIRVGNVPVTEVGKLLTKNPLCSKHVGGGITTEPVTFVCDQPYPVGGRYVSIQIIKYCSGCSEPTTNYLHMCEVKVYGYKL</sequence>
<keyword evidence="5" id="KW-0430">Lectin</keyword>
<evidence type="ECO:0000256" key="5">
    <source>
        <dbReference type="ARBA" id="ARBA00022734"/>
    </source>
</evidence>
<evidence type="ECO:0000313" key="10">
    <source>
        <dbReference type="Proteomes" id="UP000694941"/>
    </source>
</evidence>
<dbReference type="Pfam" id="PF22633">
    <property type="entry name" value="F5_F8_type_C_2"/>
    <property type="match status" value="1"/>
</dbReference>
<reference evidence="11" key="1">
    <citation type="submission" date="2025-08" db="UniProtKB">
        <authorList>
            <consortium name="RefSeq"/>
        </authorList>
    </citation>
    <scope>IDENTIFICATION</scope>
    <source>
        <tissue evidence="11">Muscle</tissue>
    </source>
</reference>
<proteinExistence type="inferred from homology"/>